<evidence type="ECO:0000313" key="2">
    <source>
        <dbReference type="EMBL" id="WAL63538.1"/>
    </source>
</evidence>
<dbReference type="Proteomes" id="UP001163203">
    <property type="component" value="Chromosome"/>
</dbReference>
<sequence>MIVVTGGTGQVGGQLVRELLEAGEPVTAVSRQPEAPGLPEGARYHQADLSDPDSLRPVLDGAEALFLLVAGDSPQDILDAAKAGGVRRIVLLSSQGAGTRPETYRHARGHEEALMASSVDWTVLRPGGFASNTFAWAESVRTRRTVEAPFGEVALPVIDPADIAAVAAAVLHEPSHTGRVYELTGPDTITPREQVRVLAEALGEPVEFAEQTRAEARARMLPVMPEAVVEGTLDILGDPLPAESRVSPDVEAVLGRPPRTYADWVARNLAAFR</sequence>
<dbReference type="SUPFAM" id="SSF51735">
    <property type="entry name" value="NAD(P)-binding Rossmann-fold domains"/>
    <property type="match status" value="1"/>
</dbReference>
<gene>
    <name evidence="2" type="ORF">ORV05_21280</name>
</gene>
<protein>
    <submittedName>
        <fullName evidence="2">NAD(P)H-binding protein</fullName>
    </submittedName>
</protein>
<name>A0ABY7AX01_9PSEU</name>
<dbReference type="PANTHER" id="PTHR43162:SF1">
    <property type="entry name" value="PRESTALK A DIFFERENTIATION PROTEIN A"/>
    <property type="match status" value="1"/>
</dbReference>
<proteinExistence type="predicted"/>
<dbReference type="Pfam" id="PF13460">
    <property type="entry name" value="NAD_binding_10"/>
    <property type="match status" value="1"/>
</dbReference>
<evidence type="ECO:0000259" key="1">
    <source>
        <dbReference type="Pfam" id="PF13460"/>
    </source>
</evidence>
<evidence type="ECO:0000313" key="3">
    <source>
        <dbReference type="Proteomes" id="UP001163203"/>
    </source>
</evidence>
<dbReference type="InterPro" id="IPR016040">
    <property type="entry name" value="NAD(P)-bd_dom"/>
</dbReference>
<accession>A0ABY7AX01</accession>
<dbReference type="Gene3D" id="3.40.50.720">
    <property type="entry name" value="NAD(P)-binding Rossmann-like Domain"/>
    <property type="match status" value="1"/>
</dbReference>
<keyword evidence="3" id="KW-1185">Reference proteome</keyword>
<reference evidence="2" key="1">
    <citation type="submission" date="2022-11" db="EMBL/GenBank/DDBJ databases">
        <authorList>
            <person name="Mo P."/>
        </authorList>
    </citation>
    <scope>NUCLEOTIDE SEQUENCE</scope>
    <source>
        <strain evidence="2">HUAS 11-8</strain>
    </source>
</reference>
<dbReference type="PANTHER" id="PTHR43162">
    <property type="match status" value="1"/>
</dbReference>
<feature type="domain" description="NAD(P)-binding" evidence="1">
    <location>
        <begin position="6"/>
        <end position="174"/>
    </location>
</feature>
<dbReference type="InterPro" id="IPR051604">
    <property type="entry name" value="Ergot_Alk_Oxidoreductase"/>
</dbReference>
<dbReference type="InterPro" id="IPR036291">
    <property type="entry name" value="NAD(P)-bd_dom_sf"/>
</dbReference>
<dbReference type="RefSeq" id="WP_268441666.1">
    <property type="nucleotide sequence ID" value="NZ_CP113836.1"/>
</dbReference>
<dbReference type="EMBL" id="CP113836">
    <property type="protein sequence ID" value="WAL63538.1"/>
    <property type="molecule type" value="Genomic_DNA"/>
</dbReference>
<organism evidence="2 3">
    <name type="scientific">Amycolatopsis cynarae</name>
    <dbReference type="NCBI Taxonomy" id="2995223"/>
    <lineage>
        <taxon>Bacteria</taxon>
        <taxon>Bacillati</taxon>
        <taxon>Actinomycetota</taxon>
        <taxon>Actinomycetes</taxon>
        <taxon>Pseudonocardiales</taxon>
        <taxon>Pseudonocardiaceae</taxon>
        <taxon>Amycolatopsis</taxon>
    </lineage>
</organism>